<feature type="region of interest" description="Disordered" evidence="2">
    <location>
        <begin position="320"/>
        <end position="465"/>
    </location>
</feature>
<keyword evidence="1" id="KW-0862">Zinc</keyword>
<accession>A0A3M7BJM3</accession>
<feature type="compositionally biased region" description="Polar residues" evidence="2">
    <location>
        <begin position="354"/>
        <end position="370"/>
    </location>
</feature>
<sequence>MAAFSMDIPMKAVNVCEAFARGECQFGQNCAKDHPPQLSPGCQREVEFEFSRDHFTGCERCVTQGFPCDKPSRPKGEEHPCSECRQFGGSSARCVPFAQSRNDAMWGKMLEDSTNFALPAYRARDAARSRKGIITQPCPMPADKVAPGWQGESKERLLAKGNPIPDQVRAKPRAYLTPPPLTTRRKDKTAHFHSTHGTKRKADEANRALTSQAQASRADMPYSMPSYGTPGYGMSGYGTPGYGTHPMQGYGTPALPYSMPSYRTPNLPIPGRDSRGAHAERITVELKEGSVYSTRVSYPGINGEQGQDVVHYPTQMPQGYSFGVPFRPQPTQAMPTNNRSEPAPKKPRPTLPPQVTSGTSAQPAPSSTTGLDVPSSAMDVDFDSPTAPTGSAPSTTQPGDDNLEAAAEEDEAPIAYVASDDEKDEAPIGYVASDDEKDEAPIDEHASDDEKDEAPIDYVASDDEK</sequence>
<feature type="region of interest" description="Disordered" evidence="2">
    <location>
        <begin position="174"/>
        <end position="214"/>
    </location>
</feature>
<evidence type="ECO:0000313" key="5">
    <source>
        <dbReference type="Proteomes" id="UP000270230"/>
    </source>
</evidence>
<feature type="domain" description="C3H1-type" evidence="3">
    <location>
        <begin position="10"/>
        <end position="37"/>
    </location>
</feature>
<dbReference type="OrthoDB" id="3943685at2759"/>
<comment type="caution">
    <text evidence="4">The sequence shown here is derived from an EMBL/GenBank/DDBJ whole genome shotgun (WGS) entry which is preliminary data.</text>
</comment>
<dbReference type="EMBL" id="QWIN01001533">
    <property type="protein sequence ID" value="RMY39737.1"/>
    <property type="molecule type" value="Genomic_DNA"/>
</dbReference>
<dbReference type="VEuPathDB" id="FungiDB:BTJ68_08541"/>
<reference evidence="4 5" key="1">
    <citation type="journal article" date="2018" name="BMC Genomics">
        <title>Genomic evidence for intraspecific hybridization in a clonal and extremely halotolerant yeast.</title>
        <authorList>
            <person name="Gostincar C."/>
            <person name="Stajich J.E."/>
            <person name="Zupancic J."/>
            <person name="Zalar P."/>
            <person name="Gunde-Cimerman N."/>
        </authorList>
    </citation>
    <scope>NUCLEOTIDE SEQUENCE [LARGE SCALE GENOMIC DNA]</scope>
    <source>
        <strain evidence="4 5">EXF-151</strain>
    </source>
</reference>
<proteinExistence type="predicted"/>
<organism evidence="4 5">
    <name type="scientific">Hortaea werneckii</name>
    <name type="common">Black yeast</name>
    <name type="synonym">Cladosporium werneckii</name>
    <dbReference type="NCBI Taxonomy" id="91943"/>
    <lineage>
        <taxon>Eukaryota</taxon>
        <taxon>Fungi</taxon>
        <taxon>Dikarya</taxon>
        <taxon>Ascomycota</taxon>
        <taxon>Pezizomycotina</taxon>
        <taxon>Dothideomycetes</taxon>
        <taxon>Dothideomycetidae</taxon>
        <taxon>Mycosphaerellales</taxon>
        <taxon>Teratosphaeriaceae</taxon>
        <taxon>Hortaea</taxon>
    </lineage>
</organism>
<keyword evidence="1" id="KW-0479">Metal-binding</keyword>
<evidence type="ECO:0000313" key="4">
    <source>
        <dbReference type="EMBL" id="RMY39737.1"/>
    </source>
</evidence>
<feature type="zinc finger region" description="C3H1-type" evidence="1">
    <location>
        <begin position="10"/>
        <end position="37"/>
    </location>
</feature>
<dbReference type="Proteomes" id="UP000270230">
    <property type="component" value="Unassembled WGS sequence"/>
</dbReference>
<feature type="compositionally biased region" description="Basic residues" evidence="2">
    <location>
        <begin position="183"/>
        <end position="199"/>
    </location>
</feature>
<feature type="compositionally biased region" description="Acidic residues" evidence="2">
    <location>
        <begin position="401"/>
        <end position="412"/>
    </location>
</feature>
<gene>
    <name evidence="4" type="ORF">D0865_12740</name>
</gene>
<evidence type="ECO:0000256" key="1">
    <source>
        <dbReference type="PROSITE-ProRule" id="PRU00723"/>
    </source>
</evidence>
<dbReference type="InterPro" id="IPR000571">
    <property type="entry name" value="Znf_CCCH"/>
</dbReference>
<feature type="compositionally biased region" description="Polar residues" evidence="2">
    <location>
        <begin position="329"/>
        <end position="340"/>
    </location>
</feature>
<dbReference type="AlphaFoldDB" id="A0A3M7BJM3"/>
<protein>
    <recommendedName>
        <fullName evidence="3">C3H1-type domain-containing protein</fullName>
    </recommendedName>
</protein>
<evidence type="ECO:0000259" key="3">
    <source>
        <dbReference type="PROSITE" id="PS50103"/>
    </source>
</evidence>
<dbReference type="PROSITE" id="PS50103">
    <property type="entry name" value="ZF_C3H1"/>
    <property type="match status" value="1"/>
</dbReference>
<evidence type="ECO:0000256" key="2">
    <source>
        <dbReference type="SAM" id="MobiDB-lite"/>
    </source>
</evidence>
<name>A0A3M7BJM3_HORWE</name>
<feature type="compositionally biased region" description="Low complexity" evidence="2">
    <location>
        <begin position="384"/>
        <end position="399"/>
    </location>
</feature>
<keyword evidence="1" id="KW-0863">Zinc-finger</keyword>
<dbReference type="GO" id="GO:0008270">
    <property type="term" value="F:zinc ion binding"/>
    <property type="evidence" value="ECO:0007669"/>
    <property type="project" value="UniProtKB-KW"/>
</dbReference>